<dbReference type="STRING" id="669874.A0A1E4TQG6"/>
<dbReference type="InterPro" id="IPR013783">
    <property type="entry name" value="Ig-like_fold"/>
</dbReference>
<dbReference type="Pfam" id="PF22669">
    <property type="entry name" value="Exo_endo_phos2"/>
    <property type="match status" value="1"/>
</dbReference>
<evidence type="ECO:0000313" key="3">
    <source>
        <dbReference type="EMBL" id="ODV93918.1"/>
    </source>
</evidence>
<feature type="compositionally biased region" description="Basic and acidic residues" evidence="1">
    <location>
        <begin position="397"/>
        <end position="412"/>
    </location>
</feature>
<dbReference type="OrthoDB" id="62798at2759"/>
<dbReference type="Proteomes" id="UP000094236">
    <property type="component" value="Unassembled WGS sequence"/>
</dbReference>
<reference evidence="4" key="1">
    <citation type="submission" date="2016-05" db="EMBL/GenBank/DDBJ databases">
        <title>Comparative genomics of biotechnologically important yeasts.</title>
        <authorList>
            <consortium name="DOE Joint Genome Institute"/>
            <person name="Riley R."/>
            <person name="Haridas S."/>
            <person name="Wolfe K.H."/>
            <person name="Lopes M.R."/>
            <person name="Hittinger C.T."/>
            <person name="Goker M."/>
            <person name="Salamov A."/>
            <person name="Wisecaver J."/>
            <person name="Long T.M."/>
            <person name="Aerts A.L."/>
            <person name="Barry K."/>
            <person name="Choi C."/>
            <person name="Clum A."/>
            <person name="Coughlan A.Y."/>
            <person name="Deshpande S."/>
            <person name="Douglass A.P."/>
            <person name="Hanson S.J."/>
            <person name="Klenk H.-P."/>
            <person name="Labutti K."/>
            <person name="Lapidus A."/>
            <person name="Lindquist E."/>
            <person name="Lipzen A."/>
            <person name="Meier-Kolthoff J.P."/>
            <person name="Ohm R.A."/>
            <person name="Otillar R.P."/>
            <person name="Pangilinan J."/>
            <person name="Peng Y."/>
            <person name="Rokas A."/>
            <person name="Rosa C.A."/>
            <person name="Scheuner C."/>
            <person name="Sibirny A.A."/>
            <person name="Slot J.C."/>
            <person name="Stielow J.B."/>
            <person name="Sun H."/>
            <person name="Kurtzman C.P."/>
            <person name="Blackwell M."/>
            <person name="Grigoriev I.V."/>
            <person name="Jeffries T.W."/>
        </authorList>
    </citation>
    <scope>NUCLEOTIDE SEQUENCE [LARGE SCALE GENOMIC DNA]</scope>
    <source>
        <strain evidence="4">NRRL Y-2460</strain>
    </source>
</reference>
<feature type="region of interest" description="Disordered" evidence="1">
    <location>
        <begin position="386"/>
        <end position="412"/>
    </location>
</feature>
<dbReference type="InterPro" id="IPR036691">
    <property type="entry name" value="Endo/exonu/phosph_ase_sf"/>
</dbReference>
<dbReference type="EMBL" id="KV454017">
    <property type="protein sequence ID" value="ODV93918.1"/>
    <property type="molecule type" value="Genomic_DNA"/>
</dbReference>
<dbReference type="SUPFAM" id="SSF56219">
    <property type="entry name" value="DNase I-like"/>
    <property type="match status" value="1"/>
</dbReference>
<sequence length="944" mass="107282">MLLKTDQRTLYYFPADSSENSSEDPGDVPRFAIQLNNELPLSQQDLKKLSIKDKLEVRNSSGKYQVYLNDNLVGVLGRDRVNELKFFKMQWDNGLKMINERRLNSGNTANYQDENVGEVDEQINNSSSSLSRRLSENKDGFIIPGDLILRAVTWNLFGKPIYENSDEEFGKLLILEDGSFADLYFFCFQETVPLTATNLHSSPERVKGWVTILLSILNKTTKSDNDDSFISIKTNRLLGLTSIVLAKQKYSKQIGHINTKSLGTGLLGVWANKGSISIDFKIGSDDLSNTKGLAIQFLNCHLASGASKDVLIHRRNELFDIEKKLKIDGRGKLANEKWIESYNEEYVYETLYENQDNENINSLLYSMNLADPEENDDEMFQIVDQKKTAPTSSSNNTEKEKLNVQESDVKDSSKDTTDSIIFVCGDLNYRIFLERTTIDEYLDNNDEGIDKMLKFDGLSQEKQGGKIFLDFKEGPIKFKPTYKFKSLDYDLTRSPAYTDRILYTDHEKLDQTNYNSIMDFNSSDHKPVVADFKLSQIPLIDYEKRSEIMSKYFKETDKLENDSRPTVEISDLDLEATEVPILAPTELTTVLKNNGDTKLSWELIDLNEQPFAKYENEFFHILELDPKNGDLPIGESATITIRATLPIGLPSFSHTSILRVHNAQDFFISYKFTARDTYFGKSLDLLNEALKTVDSNTLDITDSNSTDVETSAPSSDVKKLSVSSATTTFGGIPKQIYQLVDFLSGNSYDEMFDFEKAEFYKLTELEIEIMSDIDANADLDIKRLDIENLAYKHSATRAVSKILLILLNNLEGGVVPPDIAIELINSYYSKGNQKLSNDSNDNVNGSFRMFKSKEDIVLHLSELLPGLRANVLIFLCNFLKVCYLNCGGDSVDNKFTRSLILEKFKEILISLPMKISRKKMVLDSRARNLKKRRNEIIDILIFSD</sequence>
<dbReference type="PANTHER" id="PTHR11200:SF275">
    <property type="entry name" value="LD06095P"/>
    <property type="match status" value="1"/>
</dbReference>
<dbReference type="SMART" id="SM00128">
    <property type="entry name" value="IPPc"/>
    <property type="match status" value="1"/>
</dbReference>
<dbReference type="AlphaFoldDB" id="A0A1E4TQG6"/>
<protein>
    <recommendedName>
        <fullName evidence="2">Inositol polyphosphate-related phosphatase domain-containing protein</fullName>
    </recommendedName>
</protein>
<dbReference type="InterPro" id="IPR046985">
    <property type="entry name" value="IP5"/>
</dbReference>
<dbReference type="InterPro" id="IPR000300">
    <property type="entry name" value="IPPc"/>
</dbReference>
<gene>
    <name evidence="3" type="ORF">PACTADRAFT_4815</name>
</gene>
<evidence type="ECO:0000259" key="2">
    <source>
        <dbReference type="SMART" id="SM00128"/>
    </source>
</evidence>
<feature type="domain" description="Inositol polyphosphate-related phosphatase" evidence="2">
    <location>
        <begin position="145"/>
        <end position="541"/>
    </location>
</feature>
<name>A0A1E4TQG6_PACTA</name>
<dbReference type="PANTHER" id="PTHR11200">
    <property type="entry name" value="INOSITOL 5-PHOSPHATASE"/>
    <property type="match status" value="1"/>
</dbReference>
<dbReference type="GO" id="GO:0046856">
    <property type="term" value="P:phosphatidylinositol dephosphorylation"/>
    <property type="evidence" value="ECO:0007669"/>
    <property type="project" value="InterPro"/>
</dbReference>
<evidence type="ECO:0000256" key="1">
    <source>
        <dbReference type="SAM" id="MobiDB-lite"/>
    </source>
</evidence>
<dbReference type="Gene3D" id="2.60.40.10">
    <property type="entry name" value="Immunoglobulins"/>
    <property type="match status" value="1"/>
</dbReference>
<keyword evidence="4" id="KW-1185">Reference proteome</keyword>
<dbReference type="GO" id="GO:0004439">
    <property type="term" value="F:phosphatidylinositol-4,5-bisphosphate 5-phosphatase activity"/>
    <property type="evidence" value="ECO:0007669"/>
    <property type="project" value="TreeGrafter"/>
</dbReference>
<accession>A0A1E4TQG6</accession>
<organism evidence="3 4">
    <name type="scientific">Pachysolen tannophilus NRRL Y-2460</name>
    <dbReference type="NCBI Taxonomy" id="669874"/>
    <lineage>
        <taxon>Eukaryota</taxon>
        <taxon>Fungi</taxon>
        <taxon>Dikarya</taxon>
        <taxon>Ascomycota</taxon>
        <taxon>Saccharomycotina</taxon>
        <taxon>Pichiomycetes</taxon>
        <taxon>Pachysolenaceae</taxon>
        <taxon>Pachysolen</taxon>
    </lineage>
</organism>
<dbReference type="Gene3D" id="3.60.10.10">
    <property type="entry name" value="Endonuclease/exonuclease/phosphatase"/>
    <property type="match status" value="1"/>
</dbReference>
<proteinExistence type="predicted"/>
<evidence type="ECO:0000313" key="4">
    <source>
        <dbReference type="Proteomes" id="UP000094236"/>
    </source>
</evidence>